<dbReference type="RefSeq" id="WP_235827530.1">
    <property type="nucleotide sequence ID" value="NZ_CP025197.1"/>
</dbReference>
<dbReference type="KEGG" id="hsc:HVS_03655"/>
<accession>A0A2K9E2U8</accession>
<dbReference type="Proteomes" id="UP000233534">
    <property type="component" value="Chromosome"/>
</dbReference>
<gene>
    <name evidence="1" type="ORF">HVS_03655</name>
</gene>
<evidence type="ECO:0000313" key="2">
    <source>
        <dbReference type="Proteomes" id="UP000233534"/>
    </source>
</evidence>
<keyword evidence="2" id="KW-1185">Reference proteome</keyword>
<sequence>MSTLSKEQIKAIVKGNNFQSVTDVTNYLKDIIQELMEAELEEKLGYAKRRT</sequence>
<evidence type="ECO:0008006" key="3">
    <source>
        <dbReference type="Google" id="ProtNLM"/>
    </source>
</evidence>
<dbReference type="AlphaFoldDB" id="A0A2K9E2U8"/>
<proteinExistence type="predicted"/>
<reference evidence="1 2" key="1">
    <citation type="submission" date="2017-12" db="EMBL/GenBank/DDBJ databases">
        <title>Complete genome sequence of Herbivorax saccincola GGR1, a novel Cellulosome-producing hydrolytic bacterium in a thermophilic biogas plant, established by Illumina and Nanopore MinION sequencing.</title>
        <authorList>
            <person name="Pechtl A."/>
            <person name="Ruckert C."/>
            <person name="Koeck D.E."/>
            <person name="Maus I."/>
            <person name="Winkler A."/>
            <person name="Kalinowski J."/>
            <person name="Puhler A."/>
            <person name="Schwarz W.W."/>
            <person name="Zverlov V.V."/>
            <person name="Schluter A."/>
            <person name="Liebl W."/>
        </authorList>
    </citation>
    <scope>NUCLEOTIDE SEQUENCE [LARGE SCALE GENOMIC DNA]</scope>
    <source>
        <strain evidence="2">SR1</strain>
    </source>
</reference>
<protein>
    <recommendedName>
        <fullName evidence="3">Transposase, Mutator family</fullName>
    </recommendedName>
</protein>
<organism evidence="1 2">
    <name type="scientific">Acetivibrio saccincola</name>
    <dbReference type="NCBI Taxonomy" id="1677857"/>
    <lineage>
        <taxon>Bacteria</taxon>
        <taxon>Bacillati</taxon>
        <taxon>Bacillota</taxon>
        <taxon>Clostridia</taxon>
        <taxon>Eubacteriales</taxon>
        <taxon>Oscillospiraceae</taxon>
        <taxon>Acetivibrio</taxon>
    </lineage>
</organism>
<evidence type="ECO:0000313" key="1">
    <source>
        <dbReference type="EMBL" id="AUG56678.1"/>
    </source>
</evidence>
<dbReference type="EMBL" id="CP025197">
    <property type="protein sequence ID" value="AUG56678.1"/>
    <property type="molecule type" value="Genomic_DNA"/>
</dbReference>
<name>A0A2K9E2U8_9FIRM</name>